<feature type="compositionally biased region" description="Polar residues" evidence="10">
    <location>
        <begin position="76"/>
        <end position="88"/>
    </location>
</feature>
<dbReference type="PROSITE" id="PS51076">
    <property type="entry name" value="MH2"/>
    <property type="match status" value="1"/>
</dbReference>
<dbReference type="SMART" id="SM00523">
    <property type="entry name" value="DWA"/>
    <property type="match status" value="1"/>
</dbReference>
<evidence type="ECO:0000259" key="12">
    <source>
        <dbReference type="PROSITE" id="PS51076"/>
    </source>
</evidence>
<dbReference type="FunFam" id="3.90.520.10:FF:000002">
    <property type="entry name" value="Mothers against decapentaplegic homolog"/>
    <property type="match status" value="1"/>
</dbReference>
<dbReference type="PANTHER" id="PTHR13703">
    <property type="entry name" value="SMAD"/>
    <property type="match status" value="1"/>
</dbReference>
<dbReference type="AlphaFoldDB" id="A0A3M7SN89"/>
<dbReference type="InterPro" id="IPR017855">
    <property type="entry name" value="SMAD-like_dom_sf"/>
</dbReference>
<dbReference type="SUPFAM" id="SSF56366">
    <property type="entry name" value="SMAD MH1 domain"/>
    <property type="match status" value="1"/>
</dbReference>
<feature type="region of interest" description="Disordered" evidence="10">
    <location>
        <begin position="1"/>
        <end position="32"/>
    </location>
</feature>
<feature type="compositionally biased region" description="Polar residues" evidence="10">
    <location>
        <begin position="308"/>
        <end position="323"/>
    </location>
</feature>
<evidence type="ECO:0000256" key="3">
    <source>
        <dbReference type="ARBA" id="ARBA00022723"/>
    </source>
</evidence>
<feature type="compositionally biased region" description="Low complexity" evidence="10">
    <location>
        <begin position="274"/>
        <end position="287"/>
    </location>
</feature>
<organism evidence="13 14">
    <name type="scientific">Brachionus plicatilis</name>
    <name type="common">Marine rotifer</name>
    <name type="synonym">Brachionus muelleri</name>
    <dbReference type="NCBI Taxonomy" id="10195"/>
    <lineage>
        <taxon>Eukaryota</taxon>
        <taxon>Metazoa</taxon>
        <taxon>Spiralia</taxon>
        <taxon>Gnathifera</taxon>
        <taxon>Rotifera</taxon>
        <taxon>Eurotatoria</taxon>
        <taxon>Monogononta</taxon>
        <taxon>Pseudotrocha</taxon>
        <taxon>Ploima</taxon>
        <taxon>Brachionidae</taxon>
        <taxon>Brachionus</taxon>
    </lineage>
</organism>
<evidence type="ECO:0000256" key="8">
    <source>
        <dbReference type="ARBA" id="ARBA00023242"/>
    </source>
</evidence>
<dbReference type="GO" id="GO:0009653">
    <property type="term" value="P:anatomical structure morphogenesis"/>
    <property type="evidence" value="ECO:0007669"/>
    <property type="project" value="TreeGrafter"/>
</dbReference>
<dbReference type="Pfam" id="PF03165">
    <property type="entry name" value="MH1"/>
    <property type="match status" value="1"/>
</dbReference>
<evidence type="ECO:0000313" key="13">
    <source>
        <dbReference type="EMBL" id="RNA37321.1"/>
    </source>
</evidence>
<dbReference type="PANTHER" id="PTHR13703:SF45">
    <property type="entry name" value="MOTHERS AGAINST DECAPENTAPLEGIC HOMOLOG"/>
    <property type="match status" value="1"/>
</dbReference>
<dbReference type="InterPro" id="IPR001132">
    <property type="entry name" value="SMAD_dom_Dwarfin-type"/>
</dbReference>
<dbReference type="SUPFAM" id="SSF49879">
    <property type="entry name" value="SMAD/FHA domain"/>
    <property type="match status" value="1"/>
</dbReference>
<evidence type="ECO:0000256" key="6">
    <source>
        <dbReference type="ARBA" id="ARBA00023125"/>
    </source>
</evidence>
<evidence type="ECO:0000313" key="14">
    <source>
        <dbReference type="Proteomes" id="UP000276133"/>
    </source>
</evidence>
<feature type="compositionally biased region" description="Basic residues" evidence="10">
    <location>
        <begin position="21"/>
        <end position="31"/>
    </location>
</feature>
<dbReference type="OrthoDB" id="5875866at2759"/>
<evidence type="ECO:0000256" key="2">
    <source>
        <dbReference type="ARBA" id="ARBA00022490"/>
    </source>
</evidence>
<comment type="similarity">
    <text evidence="1 9">Belongs to the dwarfin/SMAD family.</text>
</comment>
<keyword evidence="6" id="KW-0238">DNA-binding</keyword>
<dbReference type="Gene3D" id="3.90.520.10">
    <property type="entry name" value="SMAD MH1 domain"/>
    <property type="match status" value="1"/>
</dbReference>
<dbReference type="GO" id="GO:0071144">
    <property type="term" value="C:heteromeric SMAD protein complex"/>
    <property type="evidence" value="ECO:0007669"/>
    <property type="project" value="TreeGrafter"/>
</dbReference>
<evidence type="ECO:0000256" key="5">
    <source>
        <dbReference type="ARBA" id="ARBA00023015"/>
    </source>
</evidence>
<dbReference type="SMART" id="SM00524">
    <property type="entry name" value="DWB"/>
    <property type="match status" value="1"/>
</dbReference>
<dbReference type="GO" id="GO:0070411">
    <property type="term" value="F:I-SMAD binding"/>
    <property type="evidence" value="ECO:0007669"/>
    <property type="project" value="TreeGrafter"/>
</dbReference>
<keyword evidence="2 9" id="KW-0963">Cytoplasm</keyword>
<keyword evidence="3" id="KW-0479">Metal-binding</keyword>
<evidence type="ECO:0000256" key="7">
    <source>
        <dbReference type="ARBA" id="ARBA00023163"/>
    </source>
</evidence>
<evidence type="ECO:0000259" key="11">
    <source>
        <dbReference type="PROSITE" id="PS51075"/>
    </source>
</evidence>
<dbReference type="EMBL" id="REGN01001059">
    <property type="protein sequence ID" value="RNA37321.1"/>
    <property type="molecule type" value="Genomic_DNA"/>
</dbReference>
<gene>
    <name evidence="13" type="ORF">BpHYR1_012420</name>
</gene>
<protein>
    <recommendedName>
        <fullName evidence="9">Mothers against decapentaplegic homolog</fullName>
        <shortName evidence="9">MAD homolog</shortName>
        <shortName evidence="9">Mothers against DPP homolog</shortName>
    </recommendedName>
    <alternativeName>
        <fullName evidence="9">SMAD family member</fullName>
    </alternativeName>
</protein>
<dbReference type="GO" id="GO:0060395">
    <property type="term" value="P:SMAD protein signal transduction"/>
    <property type="evidence" value="ECO:0007669"/>
    <property type="project" value="TreeGrafter"/>
</dbReference>
<sequence>MSNSSAPNTASQNGTPTPPHHQLHHLHHHHQQTINSILNQVGYSSNSLSINTQAGGTYAQPVSAGVLASPAGQNGPAPSNPSTAERYSSSETWTSVVHSLMCHLQSSDNEQFAKRAIESLAKKLKDKPDEMDALMNAVQKKGQVQTKCITIPRTLDGRLQVAGRKGFPHVIYARLWRWPDLHKNELKHLPICLYPFDLKLDNVCVNPYHYQRVVSPGFDLAGLTLSNRSYNNSFMSHSSASANTSQMSPQIDQANELNSSIKMEPVTTPASSHIQANSAQSIQNSSIMPASHTSSSSNACTPAPASSGPIQQPLGNNAPNSQSYLSQMSFSNLFIPNSLGQLPNQPSTNTNHQYFAPLNSTTSNQSLISGSNQHNSILNSSQLLFNSSPNETSLGRNQNTSELQLNILNSGSNSSLPSVNQVQTPRRLTQDWQGSYPSPYSNASLINSQPVEVWLHEEFPEIDLNTPIPDYWCTINYYEGDLQIADIFKVRSVYQSVVIDGFFDSSREDRFCLGALTNVQRTNASEKARLHISKGVQLENLPDGSVYVRCLSEYSLFFESYYLDRESGREPFDAVHKIYPGSYVKVFSLKECLRCLKLAASVEQQNNQQSPNSMLNNANSTGINVDDLRRLCRLRFSFVKGWGPDYPRKTILETPCWCEVQLNRPLQFLDQLINSLSLNNPNSNAAIYPD</sequence>
<feature type="domain" description="MH2" evidence="12">
    <location>
        <begin position="472"/>
        <end position="686"/>
    </location>
</feature>
<feature type="region of interest" description="Disordered" evidence="10">
    <location>
        <begin position="266"/>
        <end position="323"/>
    </location>
</feature>
<keyword evidence="5 9" id="KW-0805">Transcription regulation</keyword>
<evidence type="ECO:0000256" key="4">
    <source>
        <dbReference type="ARBA" id="ARBA00022833"/>
    </source>
</evidence>
<comment type="caution">
    <text evidence="13">The sequence shown here is derived from an EMBL/GenBank/DDBJ whole genome shotgun (WGS) entry which is preliminary data.</text>
</comment>
<proteinExistence type="inferred from homology"/>
<dbReference type="InterPro" id="IPR003619">
    <property type="entry name" value="MAD_homology1_Dwarfin-type"/>
</dbReference>
<feature type="region of interest" description="Disordered" evidence="10">
    <location>
        <begin position="67"/>
        <end position="88"/>
    </location>
</feature>
<evidence type="ECO:0000256" key="9">
    <source>
        <dbReference type="RuleBase" id="RU361195"/>
    </source>
</evidence>
<keyword evidence="4" id="KW-0862">Zinc</keyword>
<dbReference type="InterPro" id="IPR008984">
    <property type="entry name" value="SMAD_FHA_dom_sf"/>
</dbReference>
<dbReference type="InterPro" id="IPR036578">
    <property type="entry name" value="SMAD_MH1_sf"/>
</dbReference>
<keyword evidence="14" id="KW-1185">Reference proteome</keyword>
<dbReference type="GO" id="GO:0030154">
    <property type="term" value="P:cell differentiation"/>
    <property type="evidence" value="ECO:0007669"/>
    <property type="project" value="TreeGrafter"/>
</dbReference>
<dbReference type="GO" id="GO:0000978">
    <property type="term" value="F:RNA polymerase II cis-regulatory region sequence-specific DNA binding"/>
    <property type="evidence" value="ECO:0007669"/>
    <property type="project" value="TreeGrafter"/>
</dbReference>
<reference evidence="13 14" key="1">
    <citation type="journal article" date="2018" name="Sci. Rep.">
        <title>Genomic signatures of local adaptation to the degree of environmental predictability in rotifers.</title>
        <authorList>
            <person name="Franch-Gras L."/>
            <person name="Hahn C."/>
            <person name="Garcia-Roger E.M."/>
            <person name="Carmona M.J."/>
            <person name="Serra M."/>
            <person name="Gomez A."/>
        </authorList>
    </citation>
    <scope>NUCLEOTIDE SEQUENCE [LARGE SCALE GENOMIC DNA]</scope>
    <source>
        <strain evidence="13">HYR1</strain>
    </source>
</reference>
<dbReference type="GO" id="GO:0000981">
    <property type="term" value="F:DNA-binding transcription factor activity, RNA polymerase II-specific"/>
    <property type="evidence" value="ECO:0007669"/>
    <property type="project" value="TreeGrafter"/>
</dbReference>
<dbReference type="Proteomes" id="UP000276133">
    <property type="component" value="Unassembled WGS sequence"/>
</dbReference>
<name>A0A3M7SN89_BRAPC</name>
<dbReference type="GO" id="GO:0005737">
    <property type="term" value="C:cytoplasm"/>
    <property type="evidence" value="ECO:0007669"/>
    <property type="project" value="UniProtKB-SubCell"/>
</dbReference>
<keyword evidence="7 9" id="KW-0804">Transcription</keyword>
<evidence type="ECO:0000256" key="10">
    <source>
        <dbReference type="SAM" id="MobiDB-lite"/>
    </source>
</evidence>
<keyword evidence="8 9" id="KW-0539">Nucleus</keyword>
<dbReference type="GO" id="GO:0030509">
    <property type="term" value="P:BMP signaling pathway"/>
    <property type="evidence" value="ECO:0007669"/>
    <property type="project" value="TreeGrafter"/>
</dbReference>
<comment type="subcellular location">
    <subcellularLocation>
        <location evidence="9">Cytoplasm</location>
    </subcellularLocation>
    <subcellularLocation>
        <location evidence="9">Nucleus</location>
    </subcellularLocation>
</comment>
<dbReference type="Gene3D" id="2.60.200.10">
    <property type="match status" value="1"/>
</dbReference>
<dbReference type="InterPro" id="IPR013019">
    <property type="entry name" value="MAD_homology_MH1"/>
</dbReference>
<dbReference type="InterPro" id="IPR013790">
    <property type="entry name" value="Dwarfin"/>
</dbReference>
<dbReference type="GO" id="GO:0046872">
    <property type="term" value="F:metal ion binding"/>
    <property type="evidence" value="ECO:0007669"/>
    <property type="project" value="UniProtKB-KW"/>
</dbReference>
<dbReference type="CDD" id="cd10492">
    <property type="entry name" value="MH1_SMAD_4"/>
    <property type="match status" value="1"/>
</dbReference>
<dbReference type="Pfam" id="PF03166">
    <property type="entry name" value="MH2"/>
    <property type="match status" value="1"/>
</dbReference>
<evidence type="ECO:0000256" key="1">
    <source>
        <dbReference type="ARBA" id="ARBA00005545"/>
    </source>
</evidence>
<accession>A0A3M7SN89</accession>
<dbReference type="STRING" id="10195.A0A3M7SN89"/>
<feature type="compositionally biased region" description="Polar residues" evidence="10">
    <location>
        <begin position="291"/>
        <end position="300"/>
    </location>
</feature>
<feature type="compositionally biased region" description="Polar residues" evidence="10">
    <location>
        <begin position="1"/>
        <end position="14"/>
    </location>
</feature>
<dbReference type="FunFam" id="2.60.200.10:FF:000002">
    <property type="entry name" value="Mothers against decapentaplegic homolog"/>
    <property type="match status" value="1"/>
</dbReference>
<dbReference type="PROSITE" id="PS51075">
    <property type="entry name" value="MH1"/>
    <property type="match status" value="1"/>
</dbReference>
<feature type="domain" description="MH1" evidence="11">
    <location>
        <begin position="95"/>
        <end position="219"/>
    </location>
</feature>